<sequence>MAVPGVRATAALVSMMYAGAFLPQVAGLSAPGRLLLHEEAEDEAMSMVQLGAALQTHADALGESSSLLSRGSTVRQQRSRKLLMWVLGHHRDGLAGDRREEAGTTDPPAYNATCNGSGYFIDWGSSGMKVYRVHRRRAPDGSSTGELPLEDLVKGSFEDYKLSGVNAESSPAAVQAILDGLLQHLPGGATAAADGPDGAALATAGMRLEPERADRLWASVQTWSQAHPGFFGRCGHGTDDADCRTLAGAEEAAYELRSALRSRLGVELEQGGRPFGFASAGGASLQVGVRGPEAELHRCRRDLGALDTHFDPWRADVAQVNGVPTLLVSFLSVTDLRNRTCEGAGRARECDYDVGGLDQMRARFDEFLLEQGNDTNPCLSPYARRRPDEKCSIFDSASCVLDRFGGKISGLEPTDGSLAAADRRAECRRLVSGFIHQDLVLGRWSSSPACLGLAGNASRWALLSSFARETQLGADVGHGWEAFGDVLQAATRLDFATKEAAERGEEGVFLSSALLVDFLDVLGLSPTAELRGMSAEWADEAMRDRGLVRGWALPGRCPGESGSASAPRCWAAAFAAMLSWFFLAG</sequence>
<dbReference type="EMBL" id="HBNR01030499">
    <property type="protein sequence ID" value="CAE4584350.1"/>
    <property type="molecule type" value="Transcribed_RNA"/>
</dbReference>
<dbReference type="AlphaFoldDB" id="A0A7S4QI28"/>
<reference evidence="1" key="1">
    <citation type="submission" date="2021-01" db="EMBL/GenBank/DDBJ databases">
        <authorList>
            <person name="Corre E."/>
            <person name="Pelletier E."/>
            <person name="Niang G."/>
            <person name="Scheremetjew M."/>
            <person name="Finn R."/>
            <person name="Kale V."/>
            <person name="Holt S."/>
            <person name="Cochrane G."/>
            <person name="Meng A."/>
            <person name="Brown T."/>
            <person name="Cohen L."/>
        </authorList>
    </citation>
    <scope>NUCLEOTIDE SEQUENCE</scope>
    <source>
        <strain evidence="1">CCMP3105</strain>
    </source>
</reference>
<evidence type="ECO:0000313" key="1">
    <source>
        <dbReference type="EMBL" id="CAE4584350.1"/>
    </source>
</evidence>
<name>A0A7S4QI28_9DINO</name>
<dbReference type="Gene3D" id="3.30.420.150">
    <property type="entry name" value="Exopolyphosphatase. Domain 2"/>
    <property type="match status" value="1"/>
</dbReference>
<organism evidence="1">
    <name type="scientific">Alexandrium monilatum</name>
    <dbReference type="NCBI Taxonomy" id="311494"/>
    <lineage>
        <taxon>Eukaryota</taxon>
        <taxon>Sar</taxon>
        <taxon>Alveolata</taxon>
        <taxon>Dinophyceae</taxon>
        <taxon>Gonyaulacales</taxon>
        <taxon>Pyrocystaceae</taxon>
        <taxon>Alexandrium</taxon>
    </lineage>
</organism>
<gene>
    <name evidence="1" type="ORF">AMON00008_LOCUS20818</name>
</gene>
<accession>A0A7S4QI28</accession>
<dbReference type="Gene3D" id="3.30.420.40">
    <property type="match status" value="1"/>
</dbReference>
<proteinExistence type="predicted"/>
<protein>
    <submittedName>
        <fullName evidence="1">Uncharacterized protein</fullName>
    </submittedName>
</protein>